<organism evidence="1 2">
    <name type="scientific">Smallanthus sonchifolius</name>
    <dbReference type="NCBI Taxonomy" id="185202"/>
    <lineage>
        <taxon>Eukaryota</taxon>
        <taxon>Viridiplantae</taxon>
        <taxon>Streptophyta</taxon>
        <taxon>Embryophyta</taxon>
        <taxon>Tracheophyta</taxon>
        <taxon>Spermatophyta</taxon>
        <taxon>Magnoliopsida</taxon>
        <taxon>eudicotyledons</taxon>
        <taxon>Gunneridae</taxon>
        <taxon>Pentapetalae</taxon>
        <taxon>asterids</taxon>
        <taxon>campanulids</taxon>
        <taxon>Asterales</taxon>
        <taxon>Asteraceae</taxon>
        <taxon>Asteroideae</taxon>
        <taxon>Heliantheae alliance</taxon>
        <taxon>Millerieae</taxon>
        <taxon>Smallanthus</taxon>
    </lineage>
</organism>
<dbReference type="EMBL" id="CM042046">
    <property type="protein sequence ID" value="KAI3675004.1"/>
    <property type="molecule type" value="Genomic_DNA"/>
</dbReference>
<comment type="caution">
    <text evidence="1">The sequence shown here is derived from an EMBL/GenBank/DDBJ whole genome shotgun (WGS) entry which is preliminary data.</text>
</comment>
<dbReference type="Proteomes" id="UP001056120">
    <property type="component" value="Linkage Group LG29"/>
</dbReference>
<accession>A0ACB8XVS4</accession>
<gene>
    <name evidence="1" type="ORF">L1987_84584</name>
</gene>
<keyword evidence="2" id="KW-1185">Reference proteome</keyword>
<evidence type="ECO:0000313" key="1">
    <source>
        <dbReference type="EMBL" id="KAI3675004.1"/>
    </source>
</evidence>
<sequence length="501" mass="55564">MGEVVSGPLVADQFISHFKSVLGSSSLVLPISNPASLFSRRISDTLASFMEREVTDAEIKSAMSDIDDNKASGPDDRGPGGVSLSRATTGLWRLMELDLIQILGWVDKNQSHQSVTKAWVLFMGSPNFVRRFSGGNHLKMEEDPGDVTSTPNSGNSSIPASNNECVMNMNDVFPLSSESDNETPEITMLLVDLNPRFDELASPKGNYHREMGENCSNPPEIPAQRKKMSKQVENVWNRNQHGRPTFAEQMKANNETEETRLEYFPPTVTPSGGKEKENPSHFHSLPIPSITPLYIPKHPHTVNPSNPPSNKPNPPRKPQSSPKPTAAIAASQVVNTTNRFTALDSVMTDCPIGPHCNPSEDQIKFYEFSEDTIENVLKFKPSALSIPRVNDSNLDLGESLGQDMPTDDDIPDFDITNAQKKAIASRLEKFGAVKAVDQEDWSQGEWEYFHYMRNSIQIDPNTCIEDVDSDSNGTARFFKYQLEKDLMGEQETHAPTNPLTV</sequence>
<reference evidence="2" key="1">
    <citation type="journal article" date="2022" name="Mol. Ecol. Resour.">
        <title>The genomes of chicory, endive, great burdock and yacon provide insights into Asteraceae palaeo-polyploidization history and plant inulin production.</title>
        <authorList>
            <person name="Fan W."/>
            <person name="Wang S."/>
            <person name="Wang H."/>
            <person name="Wang A."/>
            <person name="Jiang F."/>
            <person name="Liu H."/>
            <person name="Zhao H."/>
            <person name="Xu D."/>
            <person name="Zhang Y."/>
        </authorList>
    </citation>
    <scope>NUCLEOTIDE SEQUENCE [LARGE SCALE GENOMIC DNA]</scope>
    <source>
        <strain evidence="2">cv. Yunnan</strain>
    </source>
</reference>
<protein>
    <submittedName>
        <fullName evidence="1">Uncharacterized protein</fullName>
    </submittedName>
</protein>
<name>A0ACB8XVS4_9ASTR</name>
<proteinExistence type="predicted"/>
<reference evidence="1 2" key="2">
    <citation type="journal article" date="2022" name="Mol. Ecol. Resour.">
        <title>The genomes of chicory, endive, great burdock and yacon provide insights into Asteraceae paleo-polyploidization history and plant inulin production.</title>
        <authorList>
            <person name="Fan W."/>
            <person name="Wang S."/>
            <person name="Wang H."/>
            <person name="Wang A."/>
            <person name="Jiang F."/>
            <person name="Liu H."/>
            <person name="Zhao H."/>
            <person name="Xu D."/>
            <person name="Zhang Y."/>
        </authorList>
    </citation>
    <scope>NUCLEOTIDE SEQUENCE [LARGE SCALE GENOMIC DNA]</scope>
    <source>
        <strain evidence="2">cv. Yunnan</strain>
        <tissue evidence="1">Leaves</tissue>
    </source>
</reference>
<evidence type="ECO:0000313" key="2">
    <source>
        <dbReference type="Proteomes" id="UP001056120"/>
    </source>
</evidence>